<gene>
    <name evidence="2" type="ORF">HEP81_03084</name>
</gene>
<evidence type="ECO:0000313" key="3">
    <source>
        <dbReference type="Proteomes" id="UP000516422"/>
    </source>
</evidence>
<evidence type="ECO:0000256" key="1">
    <source>
        <dbReference type="SAM" id="MobiDB-lite"/>
    </source>
</evidence>
<dbReference type="RefSeq" id="WP_078967381.1">
    <property type="nucleotide sequence ID" value="NZ_CP051006.1"/>
</dbReference>
<evidence type="ECO:0000313" key="2">
    <source>
        <dbReference type="EMBL" id="QNT93395.1"/>
    </source>
</evidence>
<feature type="compositionally biased region" description="Acidic residues" evidence="1">
    <location>
        <begin position="112"/>
        <end position="130"/>
    </location>
</feature>
<accession>A0A7H1PZB5</accession>
<organism evidence="2 3">
    <name type="scientific">Streptomyces griseofuscus</name>
    <dbReference type="NCBI Taxonomy" id="146922"/>
    <lineage>
        <taxon>Bacteria</taxon>
        <taxon>Bacillati</taxon>
        <taxon>Actinomycetota</taxon>
        <taxon>Actinomycetes</taxon>
        <taxon>Kitasatosporales</taxon>
        <taxon>Streptomycetaceae</taxon>
        <taxon>Streptomyces</taxon>
    </lineage>
</organism>
<dbReference type="GeneID" id="91462668"/>
<dbReference type="EMBL" id="CP051006">
    <property type="protein sequence ID" value="QNT93395.1"/>
    <property type="molecule type" value="Genomic_DNA"/>
</dbReference>
<dbReference type="Proteomes" id="UP000516422">
    <property type="component" value="Chromosome"/>
</dbReference>
<name>A0A7H1PZB5_9ACTN</name>
<protein>
    <submittedName>
        <fullName evidence="2">Uncharacterized protein</fullName>
    </submittedName>
</protein>
<dbReference type="KEGG" id="sgf:HEP81_03084"/>
<dbReference type="AlphaFoldDB" id="A0A7H1PZB5"/>
<sequence>MDDKDERRQWLMEVHAERDRLLPLRSEATRTTIGMLRGNAAHASQPDLVPYLNLTYLMAVKEGRGEDELMAFALSLANWAVSAVVDLAQHTNRTVEQVLDSYETAIMAAAEAEAEADEEDRADQADEEQP</sequence>
<proteinExistence type="predicted"/>
<feature type="region of interest" description="Disordered" evidence="1">
    <location>
        <begin position="110"/>
        <end position="130"/>
    </location>
</feature>
<reference evidence="2 3" key="1">
    <citation type="submission" date="2020-04" db="EMBL/GenBank/DDBJ databases">
        <title>Characterization and engineering of Streptomyces griseofuscus DSM40191 as a potential heterologous host for expression of BGCs.</title>
        <authorList>
            <person name="Gren T."/>
            <person name="Whitford C.M."/>
            <person name="Mohite O.S."/>
            <person name="Joergensen T.S."/>
            <person name="Nielsen J.B."/>
            <person name="Lee S.Y."/>
            <person name="Weber T."/>
        </authorList>
    </citation>
    <scope>NUCLEOTIDE SEQUENCE [LARGE SCALE GENOMIC DNA]</scope>
    <source>
        <strain evidence="2 3">DSM 40191</strain>
    </source>
</reference>